<feature type="compositionally biased region" description="Basic and acidic residues" evidence="1">
    <location>
        <begin position="49"/>
        <end position="73"/>
    </location>
</feature>
<accession>M1DJT6</accession>
<name>M1DJT6_SOLTU</name>
<sequence>MVLECQPRAGCRLGVGAKNHNDATDKGTDVEQYQGDAREIINAKFQSKSNKEEHRQLVPDDNSNEGRDSRNNLGVVRDDTVDRAVANSFEEATTFNSNNEENLENKGKSIEVGRLGVRKDGVLEVELDRSNIIIECTQFDVLRHGNIGQQERIYGTYELSTEFGSTLGKSEHVTGVLQHIQNSAQFDKDVNNLGLIPRDLNKNMEHVDQQVVLTHEKEFIVTEDIAGKEISANTPIMVVSDPEKAKNDLNVSKEKQKETSASKWTNLVEEEETLLHLL</sequence>
<dbReference type="InParanoid" id="M1DJT6"/>
<dbReference type="AlphaFoldDB" id="M1DJT6"/>
<evidence type="ECO:0000313" key="3">
    <source>
        <dbReference type="Proteomes" id="UP000011115"/>
    </source>
</evidence>
<protein>
    <submittedName>
        <fullName evidence="2">Uncharacterized protein</fullName>
    </submittedName>
</protein>
<dbReference type="Gramene" id="PGSC0003DMT400090170">
    <property type="protein sequence ID" value="PGSC0003DMT400090170"/>
    <property type="gene ID" value="PGSC0003DMG400039741"/>
</dbReference>
<keyword evidence="3" id="KW-1185">Reference proteome</keyword>
<evidence type="ECO:0000313" key="2">
    <source>
        <dbReference type="EnsemblPlants" id="PGSC0003DMT400090170"/>
    </source>
</evidence>
<reference evidence="3" key="1">
    <citation type="journal article" date="2011" name="Nature">
        <title>Genome sequence and analysis of the tuber crop potato.</title>
        <authorList>
            <consortium name="The Potato Genome Sequencing Consortium"/>
        </authorList>
    </citation>
    <scope>NUCLEOTIDE SEQUENCE [LARGE SCALE GENOMIC DNA]</scope>
    <source>
        <strain evidence="3">cv. DM1-3 516 R44</strain>
    </source>
</reference>
<dbReference type="HOGENOM" id="CLU_1002591_0_0_1"/>
<dbReference type="EnsemblPlants" id="PGSC0003DMT400090170">
    <property type="protein sequence ID" value="PGSC0003DMT400090170"/>
    <property type="gene ID" value="PGSC0003DMG400039741"/>
</dbReference>
<dbReference type="Proteomes" id="UP000011115">
    <property type="component" value="Unassembled WGS sequence"/>
</dbReference>
<reference evidence="2" key="2">
    <citation type="submission" date="2015-06" db="UniProtKB">
        <authorList>
            <consortium name="EnsemblPlants"/>
        </authorList>
    </citation>
    <scope>IDENTIFICATION</scope>
    <source>
        <strain evidence="2">DM1-3 516 R44</strain>
    </source>
</reference>
<evidence type="ECO:0000256" key="1">
    <source>
        <dbReference type="SAM" id="MobiDB-lite"/>
    </source>
</evidence>
<dbReference type="PaxDb" id="4113-PGSC0003DMT400090170"/>
<organism evidence="2 3">
    <name type="scientific">Solanum tuberosum</name>
    <name type="common">Potato</name>
    <dbReference type="NCBI Taxonomy" id="4113"/>
    <lineage>
        <taxon>Eukaryota</taxon>
        <taxon>Viridiplantae</taxon>
        <taxon>Streptophyta</taxon>
        <taxon>Embryophyta</taxon>
        <taxon>Tracheophyta</taxon>
        <taxon>Spermatophyta</taxon>
        <taxon>Magnoliopsida</taxon>
        <taxon>eudicotyledons</taxon>
        <taxon>Gunneridae</taxon>
        <taxon>Pentapetalae</taxon>
        <taxon>asterids</taxon>
        <taxon>lamiids</taxon>
        <taxon>Solanales</taxon>
        <taxon>Solanaceae</taxon>
        <taxon>Solanoideae</taxon>
        <taxon>Solaneae</taxon>
        <taxon>Solanum</taxon>
    </lineage>
</organism>
<feature type="region of interest" description="Disordered" evidence="1">
    <location>
        <begin position="46"/>
        <end position="73"/>
    </location>
</feature>
<proteinExistence type="predicted"/>